<evidence type="ECO:0000256" key="2">
    <source>
        <dbReference type="ARBA" id="ARBA00006897"/>
    </source>
</evidence>
<evidence type="ECO:0000256" key="13">
    <source>
        <dbReference type="SAM" id="MobiDB-lite"/>
    </source>
</evidence>
<evidence type="ECO:0000313" key="17">
    <source>
        <dbReference type="Proteomes" id="UP000005239"/>
    </source>
</evidence>
<keyword evidence="6" id="KW-0256">Endoplasmic reticulum</keyword>
<evidence type="ECO:0000256" key="8">
    <source>
        <dbReference type="ARBA" id="ARBA00023136"/>
    </source>
</evidence>
<dbReference type="PANTHER" id="PTHR13046:SF0">
    <property type="entry name" value="CAAX PRENYL PROTEASE 2"/>
    <property type="match status" value="1"/>
</dbReference>
<keyword evidence="17" id="KW-1185">Reference proteome</keyword>
<dbReference type="Pfam" id="PF02517">
    <property type="entry name" value="Rce1-like"/>
    <property type="match status" value="1"/>
</dbReference>
<dbReference type="GO" id="GO:0004222">
    <property type="term" value="F:metalloendopeptidase activity"/>
    <property type="evidence" value="ECO:0000318"/>
    <property type="project" value="GO_Central"/>
</dbReference>
<dbReference type="AlphaFoldDB" id="A0A2A6C994"/>
<gene>
    <name evidence="16" type="primary">WBGene00107893</name>
</gene>
<evidence type="ECO:0000256" key="9">
    <source>
        <dbReference type="ARBA" id="ARBA00032607"/>
    </source>
</evidence>
<reference evidence="16" key="2">
    <citation type="submission" date="2022-06" db="UniProtKB">
        <authorList>
            <consortium name="EnsemblMetazoa"/>
        </authorList>
    </citation>
    <scope>IDENTIFICATION</scope>
    <source>
        <strain evidence="16">PS312</strain>
    </source>
</reference>
<evidence type="ECO:0000256" key="1">
    <source>
        <dbReference type="ARBA" id="ARBA00004477"/>
    </source>
</evidence>
<accession>A0A2A6C994</accession>
<feature type="domain" description="CAAX prenyl protease 2/Lysostaphin resistance protein A-like" evidence="15">
    <location>
        <begin position="457"/>
        <end position="556"/>
    </location>
</feature>
<sequence length="601" mass="67551">MLWLAHNEFVDEEPSKSRFHTHSFAIAEFVYFLWLPLPYAEANSRFVMYRVHPSKLTGHKINVIYENFSVLLLTETNVCVHGGKVFMWMQTYRQMYVGELISTGFSIRHVATISDVPLVTRTMAHCIHKDNLVLHGRASGRDSRENCTWIFELDLATMIWTATDTVASDVKEIREELCSTKHRLCNEENYLVGDKMHVFVRSIETHYFLDLTTKIWSKVRAKNASKLPEDGNFFVNNGHLYMRFPPARIVFHKTLRFKKGARNNCVGFGDESDPVRPRSADPPTNASWKSSDRGGSPISLERSDLDERQIRRLNKGRTFTLFNILTVACQSRMSWNQMGLALATAISIPFHHVGLINLFDYNGTDRNDPVSIRRRMAGLLVSNLISIVSTCVVLGVNSMERAREVFGLSTVGMGGAAIAAGLHTAILYAPNIIDYCKTFEWSQFKQDVVNLENVRDVAVAPLAEEIAFRACAGSLVATALGSTSTAVWTTPWLFALSHLHLIGDDMRKGYDMRDAVMRRGFQVAYSYAFGAYATALFFRTGHLSAAVVCHMVCNTFGLPLIVELPARRPSAYRTAIIALSVVSLAAFVASYTHFTDPALFR</sequence>
<name>A0A2A6C994_PRIPA</name>
<feature type="transmembrane region" description="Helical" evidence="14">
    <location>
        <begin position="380"/>
        <end position="399"/>
    </location>
</feature>
<evidence type="ECO:0000256" key="14">
    <source>
        <dbReference type="SAM" id="Phobius"/>
    </source>
</evidence>
<dbReference type="GO" id="GO:0071586">
    <property type="term" value="P:CAAX-box protein processing"/>
    <property type="evidence" value="ECO:0000318"/>
    <property type="project" value="GO_Central"/>
</dbReference>
<keyword evidence="8 14" id="KW-0472">Membrane</keyword>
<evidence type="ECO:0000256" key="4">
    <source>
        <dbReference type="ARBA" id="ARBA00022692"/>
    </source>
</evidence>
<feature type="transmembrane region" description="Helical" evidence="14">
    <location>
        <begin position="516"/>
        <end position="537"/>
    </location>
</feature>
<dbReference type="InterPro" id="IPR003675">
    <property type="entry name" value="Rce1/LyrA-like_dom"/>
</dbReference>
<dbReference type="GO" id="GO:0005789">
    <property type="term" value="C:endoplasmic reticulum membrane"/>
    <property type="evidence" value="ECO:0000318"/>
    <property type="project" value="GO_Central"/>
</dbReference>
<evidence type="ECO:0000256" key="10">
    <source>
        <dbReference type="ARBA" id="ARBA00047280"/>
    </source>
</evidence>
<feature type="region of interest" description="Disordered" evidence="13">
    <location>
        <begin position="268"/>
        <end position="301"/>
    </location>
</feature>
<evidence type="ECO:0000256" key="5">
    <source>
        <dbReference type="ARBA" id="ARBA00022801"/>
    </source>
</evidence>
<proteinExistence type="inferred from homology"/>
<reference evidence="17" key="1">
    <citation type="journal article" date="2008" name="Nat. Genet.">
        <title>The Pristionchus pacificus genome provides a unique perspective on nematode lifestyle and parasitism.</title>
        <authorList>
            <person name="Dieterich C."/>
            <person name="Clifton S.W."/>
            <person name="Schuster L.N."/>
            <person name="Chinwalla A."/>
            <person name="Delehaunty K."/>
            <person name="Dinkelacker I."/>
            <person name="Fulton L."/>
            <person name="Fulton R."/>
            <person name="Godfrey J."/>
            <person name="Minx P."/>
            <person name="Mitreva M."/>
            <person name="Roeseler W."/>
            <person name="Tian H."/>
            <person name="Witte H."/>
            <person name="Yang S.P."/>
            <person name="Wilson R.K."/>
            <person name="Sommer R.J."/>
        </authorList>
    </citation>
    <scope>NUCLEOTIDE SEQUENCE [LARGE SCALE GENOMIC DNA]</scope>
    <source>
        <strain evidence="17">PS312</strain>
    </source>
</reference>
<protein>
    <recommendedName>
        <fullName evidence="12">CAAX prenyl protease 2</fullName>
        <ecNumber evidence="11">3.4.26.1</ecNumber>
    </recommendedName>
    <alternativeName>
        <fullName evidence="9">Farnesylated proteins-converting enzyme 2</fullName>
    </alternativeName>
</protein>
<keyword evidence="4 14" id="KW-0812">Transmembrane</keyword>
<evidence type="ECO:0000256" key="7">
    <source>
        <dbReference type="ARBA" id="ARBA00022989"/>
    </source>
</evidence>
<evidence type="ECO:0000259" key="15">
    <source>
        <dbReference type="Pfam" id="PF02517"/>
    </source>
</evidence>
<comment type="catalytic activity">
    <reaction evidence="10">
        <text>Hydrolyzes the peptide bond -P2-(S-farnesyl or geranylgeranyl)C-P1'-P2'-P3'-COOH where P1' and P2' are amino acids with aliphatic sidechains and P3' is any C-terminal residue.</text>
        <dbReference type="EC" id="3.4.26.1"/>
    </reaction>
</comment>
<dbReference type="EnsemblMetazoa" id="PPA18339.1">
    <property type="protein sequence ID" value="PPA18339.1"/>
    <property type="gene ID" value="WBGene00107893"/>
</dbReference>
<keyword evidence="5" id="KW-0378">Hydrolase</keyword>
<feature type="transmembrane region" description="Helical" evidence="14">
    <location>
        <begin position="405"/>
        <end position="429"/>
    </location>
</feature>
<evidence type="ECO:0000256" key="6">
    <source>
        <dbReference type="ARBA" id="ARBA00022824"/>
    </source>
</evidence>
<keyword evidence="3" id="KW-0645">Protease</keyword>
<organism evidence="16 17">
    <name type="scientific">Pristionchus pacificus</name>
    <name type="common">Parasitic nematode worm</name>
    <dbReference type="NCBI Taxonomy" id="54126"/>
    <lineage>
        <taxon>Eukaryota</taxon>
        <taxon>Metazoa</taxon>
        <taxon>Ecdysozoa</taxon>
        <taxon>Nematoda</taxon>
        <taxon>Chromadorea</taxon>
        <taxon>Rhabditida</taxon>
        <taxon>Rhabditina</taxon>
        <taxon>Diplogasteromorpha</taxon>
        <taxon>Diplogasteroidea</taxon>
        <taxon>Neodiplogasteridae</taxon>
        <taxon>Pristionchus</taxon>
    </lineage>
</organism>
<dbReference type="InterPro" id="IPR039731">
    <property type="entry name" value="Rce1"/>
</dbReference>
<evidence type="ECO:0000256" key="11">
    <source>
        <dbReference type="ARBA" id="ARBA00049729"/>
    </source>
</evidence>
<dbReference type="EC" id="3.4.26.1" evidence="11"/>
<comment type="similarity">
    <text evidence="2">Belongs to the peptidase U48 family.</text>
</comment>
<feature type="transmembrane region" description="Helical" evidence="14">
    <location>
        <begin position="543"/>
        <end position="562"/>
    </location>
</feature>
<dbReference type="PANTHER" id="PTHR13046">
    <property type="entry name" value="PROTEASE U48 CAAX PRENYL PROTEASE RCE1"/>
    <property type="match status" value="1"/>
</dbReference>
<comment type="subcellular location">
    <subcellularLocation>
        <location evidence="1">Endoplasmic reticulum membrane</location>
        <topology evidence="1">Multi-pass membrane protein</topology>
    </subcellularLocation>
</comment>
<evidence type="ECO:0000313" key="16">
    <source>
        <dbReference type="EnsemblMetazoa" id="PPA18339.1"/>
    </source>
</evidence>
<evidence type="ECO:0000256" key="12">
    <source>
        <dbReference type="ARBA" id="ARBA00049763"/>
    </source>
</evidence>
<feature type="transmembrane region" description="Helical" evidence="14">
    <location>
        <begin position="574"/>
        <end position="594"/>
    </location>
</feature>
<accession>A0A8R1YGA7</accession>
<dbReference type="Proteomes" id="UP000005239">
    <property type="component" value="Unassembled WGS sequence"/>
</dbReference>
<evidence type="ECO:0000256" key="3">
    <source>
        <dbReference type="ARBA" id="ARBA00022670"/>
    </source>
</evidence>
<keyword evidence="7 14" id="KW-1133">Transmembrane helix</keyword>